<organism evidence="2 3">
    <name type="scientific">Lunasporangiospora selenospora</name>
    <dbReference type="NCBI Taxonomy" id="979761"/>
    <lineage>
        <taxon>Eukaryota</taxon>
        <taxon>Fungi</taxon>
        <taxon>Fungi incertae sedis</taxon>
        <taxon>Mucoromycota</taxon>
        <taxon>Mortierellomycotina</taxon>
        <taxon>Mortierellomycetes</taxon>
        <taxon>Mortierellales</taxon>
        <taxon>Mortierellaceae</taxon>
        <taxon>Lunasporangiospora</taxon>
    </lineage>
</organism>
<feature type="region of interest" description="Disordered" evidence="1">
    <location>
        <begin position="1"/>
        <end position="111"/>
    </location>
</feature>
<keyword evidence="3" id="KW-1185">Reference proteome</keyword>
<dbReference type="Proteomes" id="UP000780801">
    <property type="component" value="Unassembled WGS sequence"/>
</dbReference>
<feature type="region of interest" description="Disordered" evidence="1">
    <location>
        <begin position="230"/>
        <end position="265"/>
    </location>
</feature>
<feature type="non-terminal residue" evidence="2">
    <location>
        <position position="1"/>
    </location>
</feature>
<accession>A0A9P6KF24</accession>
<dbReference type="OrthoDB" id="2424131at2759"/>
<name>A0A9P6KF24_9FUNG</name>
<feature type="compositionally biased region" description="Basic and acidic residues" evidence="1">
    <location>
        <begin position="93"/>
        <end position="104"/>
    </location>
</feature>
<sequence length="475" mass="51973">MALRQQLPSAPFQLRNPYRLDRPPFEPTEVLVALNAEEEAEESSRVQLQQQQARPLPPQPAAGTKQSTKDEPGSNSSKKSKDLTKKSKGLSKHPSDEALPERRSPPVPTITISHHIDTHTELTFERHVEWLTQTALWWDMPVVHLYPAPEPGPSLDYVEKVASKFSSWVNFLKIPAGEGYHLGPVAPTTKPPGVSSKVKGSRAIKSGTKKNLTQSGSLADLESCAEGGMVTGHARKGTGSSSTLSLPSSTQKFLGGSGTTGSAAGPPEPIVGYVFVGSSDEQAQYNQVFETMSRIYPLIEIRYINSFEPIHLQSRQQQELREEPCLHSLSWIHYWSAAKESQVLQSKIVNEVVRVRPMWTNNDHLHRNYAPPLPLPTIVAPLSQDSDLLDGHLLPFSETGLAISSPTNASVYLGGTGDDDQLMQNALRGLPSTVSISSLSSLDMDALIDDDDQGLREKPDLISDISNGTMTLRTQ</sequence>
<protein>
    <submittedName>
        <fullName evidence="2">Uncharacterized protein</fullName>
    </submittedName>
</protein>
<feature type="region of interest" description="Disordered" evidence="1">
    <location>
        <begin position="185"/>
        <end position="215"/>
    </location>
</feature>
<dbReference type="AlphaFoldDB" id="A0A9P6KF24"/>
<comment type="caution">
    <text evidence="2">The sequence shown here is derived from an EMBL/GenBank/DDBJ whole genome shotgun (WGS) entry which is preliminary data.</text>
</comment>
<evidence type="ECO:0000256" key="1">
    <source>
        <dbReference type="SAM" id="MobiDB-lite"/>
    </source>
</evidence>
<feature type="compositionally biased region" description="Low complexity" evidence="1">
    <location>
        <begin position="237"/>
        <end position="250"/>
    </location>
</feature>
<evidence type="ECO:0000313" key="3">
    <source>
        <dbReference type="Proteomes" id="UP000780801"/>
    </source>
</evidence>
<evidence type="ECO:0000313" key="2">
    <source>
        <dbReference type="EMBL" id="KAF9582521.1"/>
    </source>
</evidence>
<dbReference type="EMBL" id="JAABOA010001021">
    <property type="protein sequence ID" value="KAF9582521.1"/>
    <property type="molecule type" value="Genomic_DNA"/>
</dbReference>
<proteinExistence type="predicted"/>
<gene>
    <name evidence="2" type="ORF">BGW38_000106</name>
</gene>
<reference evidence="2" key="1">
    <citation type="journal article" date="2020" name="Fungal Divers.">
        <title>Resolving the Mortierellaceae phylogeny through synthesis of multi-gene phylogenetics and phylogenomics.</title>
        <authorList>
            <person name="Vandepol N."/>
            <person name="Liber J."/>
            <person name="Desiro A."/>
            <person name="Na H."/>
            <person name="Kennedy M."/>
            <person name="Barry K."/>
            <person name="Grigoriev I.V."/>
            <person name="Miller A.N."/>
            <person name="O'Donnell K."/>
            <person name="Stajich J.E."/>
            <person name="Bonito G."/>
        </authorList>
    </citation>
    <scope>NUCLEOTIDE SEQUENCE</scope>
    <source>
        <strain evidence="2">KOD1015</strain>
    </source>
</reference>